<organism evidence="1 2">
    <name type="scientific">Gulo gulo</name>
    <name type="common">Wolverine</name>
    <name type="synonym">Gluton</name>
    <dbReference type="NCBI Taxonomy" id="48420"/>
    <lineage>
        <taxon>Eukaryota</taxon>
        <taxon>Metazoa</taxon>
        <taxon>Chordata</taxon>
        <taxon>Craniata</taxon>
        <taxon>Vertebrata</taxon>
        <taxon>Euteleostomi</taxon>
        <taxon>Mammalia</taxon>
        <taxon>Eutheria</taxon>
        <taxon>Laurasiatheria</taxon>
        <taxon>Carnivora</taxon>
        <taxon>Caniformia</taxon>
        <taxon>Musteloidea</taxon>
        <taxon>Mustelidae</taxon>
        <taxon>Guloninae</taxon>
        <taxon>Gulo</taxon>
    </lineage>
</organism>
<dbReference type="AlphaFoldDB" id="A0A9X9Q986"/>
<gene>
    <name evidence="1" type="ORF">BN2614_LOCUS3</name>
</gene>
<reference evidence="1 2" key="1">
    <citation type="submission" date="2018-10" db="EMBL/GenBank/DDBJ databases">
        <authorList>
            <person name="Ekblom R."/>
            <person name="Jareborg N."/>
        </authorList>
    </citation>
    <scope>NUCLEOTIDE SEQUENCE [LARGE SCALE GENOMIC DNA]</scope>
    <source>
        <tissue evidence="1">Muscle</tissue>
    </source>
</reference>
<protein>
    <submittedName>
        <fullName evidence="1">Uncharacterized protein</fullName>
    </submittedName>
</protein>
<accession>A0A9X9Q986</accession>
<dbReference type="Proteomes" id="UP000269945">
    <property type="component" value="Unassembled WGS sequence"/>
</dbReference>
<comment type="caution">
    <text evidence="1">The sequence shown here is derived from an EMBL/GenBank/DDBJ whole genome shotgun (WGS) entry which is preliminary data.</text>
</comment>
<name>A0A9X9Q986_GULGU</name>
<keyword evidence="2" id="KW-1185">Reference proteome</keyword>
<evidence type="ECO:0000313" key="2">
    <source>
        <dbReference type="Proteomes" id="UP000269945"/>
    </source>
</evidence>
<evidence type="ECO:0000313" key="1">
    <source>
        <dbReference type="EMBL" id="VCX40415.1"/>
    </source>
</evidence>
<proteinExistence type="predicted"/>
<dbReference type="EMBL" id="CYRY02045117">
    <property type="protein sequence ID" value="VCX40415.1"/>
    <property type="molecule type" value="Genomic_DNA"/>
</dbReference>
<sequence>MTHEDHSKVVSQGLNKLAGVEFDKDLPNKKACISSESVDTLLETLEKEERLSLTLAQSSQGLDPWA</sequence>